<reference evidence="9 10" key="1">
    <citation type="submission" date="2021-10" db="EMBL/GenBank/DDBJ databases">
        <title>Draft genome of Aestuariibacter halophilus JC2043.</title>
        <authorList>
            <person name="Emsley S.A."/>
            <person name="Pfannmuller K.M."/>
            <person name="Ushijima B."/>
            <person name="Saw J.H."/>
            <person name="Videau P."/>
        </authorList>
    </citation>
    <scope>NUCLEOTIDE SEQUENCE [LARGE SCALE GENOMIC DNA]</scope>
    <source>
        <strain evidence="9 10">JC2043</strain>
    </source>
</reference>
<dbReference type="PANTHER" id="PTHR48090:SF3">
    <property type="entry name" value="UNDECAPRENYL-PHOSPHATE 4-DEOXY-4-FORMAMIDO-L-ARABINOSE TRANSFERASE"/>
    <property type="match status" value="1"/>
</dbReference>
<evidence type="ECO:0000256" key="7">
    <source>
        <dbReference type="ARBA" id="ARBA00023136"/>
    </source>
</evidence>
<sequence length="243" mass="27371">MLSIVIPAKNEADNIAPLVAEIHQALGNEIRYEIVYVNDGSEDDTLARIQGLQNAGDTHLRVISHRVSTGQSTAVRTGVQHAKGEWICTMDADGQNAPSDIPNMLEQARQQTEGGHFCIAGYRKNRKDTAWKRFQSRFANRIRAALLKDGTPDTGCGLKIFPRHTFLELPYFDHMHRFIPALIRRLGGSIVIVEVHHRDRMAGTSNYTMLSRLWVGIVDMFGVMWLQRRAKLPELVTETDPSQ</sequence>
<dbReference type="EMBL" id="JAJEWP010000003">
    <property type="protein sequence ID" value="MCC2617078.1"/>
    <property type="molecule type" value="Genomic_DNA"/>
</dbReference>
<name>A0ABS8G971_9ALTE</name>
<keyword evidence="7" id="KW-0472">Membrane</keyword>
<evidence type="ECO:0000313" key="9">
    <source>
        <dbReference type="EMBL" id="MCC2617078.1"/>
    </source>
</evidence>
<dbReference type="RefSeq" id="WP_229160984.1">
    <property type="nucleotide sequence ID" value="NZ_JAJEWP010000003.1"/>
</dbReference>
<keyword evidence="3" id="KW-0808">Transferase</keyword>
<comment type="caution">
    <text evidence="9">The sequence shown here is derived from an EMBL/GenBank/DDBJ whole genome shotgun (WGS) entry which is preliminary data.</text>
</comment>
<dbReference type="InterPro" id="IPR001173">
    <property type="entry name" value="Glyco_trans_2-like"/>
</dbReference>
<keyword evidence="2" id="KW-0328">Glycosyltransferase</keyword>
<dbReference type="PANTHER" id="PTHR48090">
    <property type="entry name" value="UNDECAPRENYL-PHOSPHATE 4-DEOXY-4-FORMAMIDO-L-ARABINOSE TRANSFERASE-RELATED"/>
    <property type="match status" value="1"/>
</dbReference>
<protein>
    <submittedName>
        <fullName evidence="9">Glycosyltransferase family 2 protein</fullName>
    </submittedName>
</protein>
<dbReference type="InterPro" id="IPR029044">
    <property type="entry name" value="Nucleotide-diphossugar_trans"/>
</dbReference>
<evidence type="ECO:0000256" key="1">
    <source>
        <dbReference type="ARBA" id="ARBA00022475"/>
    </source>
</evidence>
<dbReference type="Gene3D" id="3.90.550.10">
    <property type="entry name" value="Spore Coat Polysaccharide Biosynthesis Protein SpsA, Chain A"/>
    <property type="match status" value="1"/>
</dbReference>
<keyword evidence="6" id="KW-1133">Transmembrane helix</keyword>
<dbReference type="SUPFAM" id="SSF53448">
    <property type="entry name" value="Nucleotide-diphospho-sugar transferases"/>
    <property type="match status" value="1"/>
</dbReference>
<keyword evidence="1" id="KW-1003">Cell membrane</keyword>
<proteinExistence type="predicted"/>
<keyword evidence="4" id="KW-0812">Transmembrane</keyword>
<organism evidence="9 10">
    <name type="scientific">Fluctibacter halophilus</name>
    <dbReference type="NCBI Taxonomy" id="226011"/>
    <lineage>
        <taxon>Bacteria</taxon>
        <taxon>Pseudomonadati</taxon>
        <taxon>Pseudomonadota</taxon>
        <taxon>Gammaproteobacteria</taxon>
        <taxon>Alteromonadales</taxon>
        <taxon>Alteromonadaceae</taxon>
        <taxon>Fluctibacter</taxon>
    </lineage>
</organism>
<dbReference type="Proteomes" id="UP001520878">
    <property type="component" value="Unassembled WGS sequence"/>
</dbReference>
<evidence type="ECO:0000256" key="3">
    <source>
        <dbReference type="ARBA" id="ARBA00022679"/>
    </source>
</evidence>
<evidence type="ECO:0000256" key="5">
    <source>
        <dbReference type="ARBA" id="ARBA00022985"/>
    </source>
</evidence>
<gene>
    <name evidence="9" type="ORF">LJ739_12570</name>
</gene>
<evidence type="ECO:0000256" key="2">
    <source>
        <dbReference type="ARBA" id="ARBA00022676"/>
    </source>
</evidence>
<accession>A0ABS8G971</accession>
<keyword evidence="10" id="KW-1185">Reference proteome</keyword>
<dbReference type="CDD" id="cd04179">
    <property type="entry name" value="DPM_DPG-synthase_like"/>
    <property type="match status" value="1"/>
</dbReference>
<evidence type="ECO:0000259" key="8">
    <source>
        <dbReference type="Pfam" id="PF00535"/>
    </source>
</evidence>
<evidence type="ECO:0000256" key="4">
    <source>
        <dbReference type="ARBA" id="ARBA00022692"/>
    </source>
</evidence>
<dbReference type="InterPro" id="IPR050256">
    <property type="entry name" value="Glycosyltransferase_2"/>
</dbReference>
<keyword evidence="5" id="KW-0448">Lipopolysaccharide biosynthesis</keyword>
<dbReference type="Pfam" id="PF00535">
    <property type="entry name" value="Glycos_transf_2"/>
    <property type="match status" value="1"/>
</dbReference>
<feature type="domain" description="Glycosyltransferase 2-like" evidence="8">
    <location>
        <begin position="3"/>
        <end position="164"/>
    </location>
</feature>
<evidence type="ECO:0000256" key="6">
    <source>
        <dbReference type="ARBA" id="ARBA00022989"/>
    </source>
</evidence>
<evidence type="ECO:0000313" key="10">
    <source>
        <dbReference type="Proteomes" id="UP001520878"/>
    </source>
</evidence>